<protein>
    <submittedName>
        <fullName evidence="1">Uncharacterized protein</fullName>
    </submittedName>
</protein>
<name>A0A5Q3QJ65_9PSEU</name>
<dbReference type="EMBL" id="CP045929">
    <property type="protein sequence ID" value="QGK71499.1"/>
    <property type="molecule type" value="Genomic_DNA"/>
</dbReference>
<dbReference type="Proteomes" id="UP000371041">
    <property type="component" value="Chromosome"/>
</dbReference>
<gene>
    <name evidence="1" type="ORF">GIY23_20055</name>
</gene>
<keyword evidence="2" id="KW-1185">Reference proteome</keyword>
<evidence type="ECO:0000313" key="2">
    <source>
        <dbReference type="Proteomes" id="UP000371041"/>
    </source>
</evidence>
<dbReference type="RefSeq" id="WP_154078074.1">
    <property type="nucleotide sequence ID" value="NZ_CP045929.1"/>
</dbReference>
<sequence>MSRTRAVDKPGNPHGAAPQFLIDPEALDTIAPSGDRGGVLVGASPHGKPLSASVLRPQPTRMVMVGGLYLARQIALRSLATGAWVQIATGRPAAWKMLERAAGLAPDGRPVPSMQIKKLAPFELPTATEDAPLLVIHDGGAVPQELFPPRSPWQTTLYVLPYLHPQVGNGTTANGADLVLLQRLPLNQAELAARIWHLDPATKQRQVNELTQLPDDIVIALGNNLWEPIQLGTKPAESEILGPVRRGD</sequence>
<proteinExistence type="predicted"/>
<reference evidence="2" key="1">
    <citation type="submission" date="2019-11" db="EMBL/GenBank/DDBJ databases">
        <title>The complete genome sequence of Saccharopolyspora sp. E2A.</title>
        <authorList>
            <person name="Zhang G."/>
        </authorList>
    </citation>
    <scope>NUCLEOTIDE SEQUENCE [LARGE SCALE GENOMIC DNA]</scope>
    <source>
        <strain evidence="2">E2A</strain>
    </source>
</reference>
<dbReference type="KEGG" id="sace:GIY23_20055"/>
<dbReference type="AlphaFoldDB" id="A0A5Q3QJ65"/>
<evidence type="ECO:0000313" key="1">
    <source>
        <dbReference type="EMBL" id="QGK71499.1"/>
    </source>
</evidence>
<organism evidence="1 2">
    <name type="scientific">Allosaccharopolyspora coralli</name>
    <dbReference type="NCBI Taxonomy" id="2665642"/>
    <lineage>
        <taxon>Bacteria</taxon>
        <taxon>Bacillati</taxon>
        <taxon>Actinomycetota</taxon>
        <taxon>Actinomycetes</taxon>
        <taxon>Pseudonocardiales</taxon>
        <taxon>Pseudonocardiaceae</taxon>
        <taxon>Allosaccharopolyspora</taxon>
    </lineage>
</organism>
<accession>A0A5Q3QJ65</accession>